<dbReference type="Proteomes" id="UP000034866">
    <property type="component" value="Chromosome"/>
</dbReference>
<sequence>MVNVGDIVKNPAMLPTYHLLSSPKWGKHVKPLFCLALSDFNNINVGAIKIHISWGTKWGKSRYFPSVGIELFNSFIMYA</sequence>
<dbReference type="AlphaFoldDB" id="A0A0F7LME4"/>
<accession>A0A0F7LME4</accession>
<dbReference type="PATRIC" id="fig|230089.6.peg.2364"/>
<keyword evidence="2" id="KW-1185">Reference proteome</keyword>
<protein>
    <submittedName>
        <fullName evidence="1">Uncharacterized protein</fullName>
    </submittedName>
</protein>
<evidence type="ECO:0000313" key="1">
    <source>
        <dbReference type="EMBL" id="AKH63730.1"/>
    </source>
</evidence>
<organism evidence="1 2">
    <name type="scientific">Photorhabdus thracensis</name>
    <dbReference type="NCBI Taxonomy" id="230089"/>
    <lineage>
        <taxon>Bacteria</taxon>
        <taxon>Pseudomonadati</taxon>
        <taxon>Pseudomonadota</taxon>
        <taxon>Gammaproteobacteria</taxon>
        <taxon>Enterobacterales</taxon>
        <taxon>Morganellaceae</taxon>
        <taxon>Photorhabdus</taxon>
    </lineage>
</organism>
<gene>
    <name evidence="1" type="ORF">VY86_10670</name>
</gene>
<reference evidence="2" key="2">
    <citation type="submission" date="2015-03" db="EMBL/GenBank/DDBJ databases">
        <title>Genome sequence of Azospirillum thiophilum strain DSM 21654T.</title>
        <authorList>
            <person name="Kwak Y."/>
            <person name="Shin J.-H."/>
        </authorList>
    </citation>
    <scope>NUCLEOTIDE SEQUENCE [LARGE SCALE GENOMIC DNA]</scope>
    <source>
        <strain evidence="2">DSM 15199</strain>
    </source>
</reference>
<dbReference type="KEGG" id="ptt:VY86_10670"/>
<reference evidence="1 2" key="1">
    <citation type="journal article" date="2015" name="J. Biotechnol.">
        <title>Complete genome sequence of Photorhabdus temperata subsp. thracensis 39-8(T), an entomopathogenic bacterium for the improved commercial bioinsecticide.</title>
        <authorList>
            <person name="Kwak Y."/>
            <person name="Shin J.H."/>
        </authorList>
    </citation>
    <scope>NUCLEOTIDE SEQUENCE [LARGE SCALE GENOMIC DNA]</scope>
    <source>
        <strain evidence="1 2">DSM 15199</strain>
    </source>
</reference>
<proteinExistence type="predicted"/>
<dbReference type="EMBL" id="CP011104">
    <property type="protein sequence ID" value="AKH63730.1"/>
    <property type="molecule type" value="Genomic_DNA"/>
</dbReference>
<evidence type="ECO:0000313" key="2">
    <source>
        <dbReference type="Proteomes" id="UP000034866"/>
    </source>
</evidence>
<name>A0A0F7LME4_9GAMM</name>
<dbReference type="STRING" id="230089.VY86_10670"/>